<dbReference type="Gene3D" id="1.10.260.40">
    <property type="entry name" value="lambda repressor-like DNA-binding domains"/>
    <property type="match status" value="1"/>
</dbReference>
<protein>
    <submittedName>
        <fullName evidence="5">LacI family transcriptional regulator</fullName>
    </submittedName>
</protein>
<evidence type="ECO:0000256" key="3">
    <source>
        <dbReference type="ARBA" id="ARBA00023163"/>
    </source>
</evidence>
<sequence length="381" mass="41105">MTNVTIGTGSPRRRPTSKDVAALAGVAQSTVSHVINGNYPVSETVRRQVLDAMERLDYHPNASARTLRTSRTRTIALLEKLDEHTAGYDVLPYLTGIIRHAREHDYDVIVNTLSDDDNALDRLSQRMICDGFVIMDVVEGDPRVERAAQLAVPAVLVGNAVGFGDDANVPGAGRMPDCVYYDYDAAMAEIAREAADCGCDTLVMVRDEPDDGRSLPPIERTMYDSGRREAERLGLRTELIVPPTGEEDGVAAVGDDLAAAIAGRRAVIAMRGVNLGDAVRRWCEARDIRPGIDVSIVAIGPVAAQGRYPELSYLPTRPDAVVSAAIDLLAARIDGDTSPAVVRAILPEHIVHRGTTLPMMTLPMRTDSGDVWGCGRDGERG</sequence>
<dbReference type="InterPro" id="IPR046335">
    <property type="entry name" value="LacI/GalR-like_sensor"/>
</dbReference>
<comment type="caution">
    <text evidence="5">The sequence shown here is derived from an EMBL/GenBank/DDBJ whole genome shotgun (WGS) entry which is preliminary data.</text>
</comment>
<dbReference type="PANTHER" id="PTHR30146:SF109">
    <property type="entry name" value="HTH-TYPE TRANSCRIPTIONAL REGULATOR GALS"/>
    <property type="match status" value="1"/>
</dbReference>
<evidence type="ECO:0000256" key="2">
    <source>
        <dbReference type="ARBA" id="ARBA00023125"/>
    </source>
</evidence>
<dbReference type="Gene3D" id="3.40.50.2300">
    <property type="match status" value="2"/>
</dbReference>
<dbReference type="Proteomes" id="UP000710815">
    <property type="component" value="Unassembled WGS sequence"/>
</dbReference>
<dbReference type="EMBL" id="JAFEJT020000006">
    <property type="protein sequence ID" value="MCH9275197.1"/>
    <property type="molecule type" value="Genomic_DNA"/>
</dbReference>
<proteinExistence type="predicted"/>
<dbReference type="RefSeq" id="WP_241513007.1">
    <property type="nucleotide sequence ID" value="NZ_JAFEJT020000006.1"/>
</dbReference>
<reference evidence="5 6" key="1">
    <citation type="journal article" date="2021" name="Environ. Microbiol.">
        <title>Genetic insights into the dark matter of the mammalian gut microbiota through targeted genome reconstruction.</title>
        <authorList>
            <person name="Lugli G.A."/>
            <person name="Alessandri G."/>
            <person name="Milani C."/>
            <person name="Viappiani A."/>
            <person name="Fontana F."/>
            <person name="Tarracchini C."/>
            <person name="Mancabelli L."/>
            <person name="Argentini C."/>
            <person name="Ruiz L."/>
            <person name="Margolles A."/>
            <person name="van Sinderen D."/>
            <person name="Turroni F."/>
            <person name="Ventura M."/>
        </authorList>
    </citation>
    <scope>NUCLEOTIDE SEQUENCE [LARGE SCALE GENOMIC DNA]</scope>
    <source>
        <strain evidence="5 6">MA1</strain>
    </source>
</reference>
<keyword evidence="2" id="KW-0238">DNA-binding</keyword>
<dbReference type="InterPro" id="IPR000843">
    <property type="entry name" value="HTH_LacI"/>
</dbReference>
<gene>
    <name evidence="5" type="ORF">JS533_002745</name>
</gene>
<keyword evidence="6" id="KW-1185">Reference proteome</keyword>
<dbReference type="SMART" id="SM00354">
    <property type="entry name" value="HTH_LACI"/>
    <property type="match status" value="1"/>
</dbReference>
<accession>A0ABS9VSY7</accession>
<keyword evidence="1" id="KW-0805">Transcription regulation</keyword>
<dbReference type="CDD" id="cd01392">
    <property type="entry name" value="HTH_LacI"/>
    <property type="match status" value="1"/>
</dbReference>
<keyword evidence="3" id="KW-0804">Transcription</keyword>
<dbReference type="Pfam" id="PF00356">
    <property type="entry name" value="LacI"/>
    <property type="match status" value="1"/>
</dbReference>
<reference evidence="5 6" key="2">
    <citation type="journal article" date="2021" name="Syst. Appl. Microbiol.">
        <title>Phylogenetic classification of ten novel species belonging to the genus Bifidobacterium comprising B. phasiani sp. nov., B. pongonis sp. nov., B. saguinibicoloris sp. nov., B. colobi sp. nov., B. simiiventris sp. nov., B. santillanense sp. nov., B. miconis sp. nov., B. amazonense sp. nov., B. pluvialisilvae sp. nov., and B. miconisargentati sp. nov.</title>
        <authorList>
            <person name="Lugli G.A."/>
            <person name="Calvete-Torre I."/>
            <person name="Alessandri G."/>
            <person name="Milani C."/>
            <person name="Turroni F."/>
            <person name="Laiolo P."/>
            <person name="Ossiprandi M.C."/>
            <person name="Margolles A."/>
            <person name="Ruiz L."/>
            <person name="Ventura M."/>
        </authorList>
    </citation>
    <scope>NUCLEOTIDE SEQUENCE [LARGE SCALE GENOMIC DNA]</scope>
    <source>
        <strain evidence="5 6">MA1</strain>
    </source>
</reference>
<dbReference type="Pfam" id="PF13377">
    <property type="entry name" value="Peripla_BP_3"/>
    <property type="match status" value="1"/>
</dbReference>
<evidence type="ECO:0000256" key="1">
    <source>
        <dbReference type="ARBA" id="ARBA00023015"/>
    </source>
</evidence>
<organism evidence="5 6">
    <name type="scientific">Bifidobacterium amazonense</name>
    <dbReference type="NCBI Taxonomy" id="2809027"/>
    <lineage>
        <taxon>Bacteria</taxon>
        <taxon>Bacillati</taxon>
        <taxon>Actinomycetota</taxon>
        <taxon>Actinomycetes</taxon>
        <taxon>Bifidobacteriales</taxon>
        <taxon>Bifidobacteriaceae</taxon>
        <taxon>Bifidobacterium</taxon>
    </lineage>
</organism>
<evidence type="ECO:0000259" key="4">
    <source>
        <dbReference type="PROSITE" id="PS50932"/>
    </source>
</evidence>
<dbReference type="SUPFAM" id="SSF47413">
    <property type="entry name" value="lambda repressor-like DNA-binding domains"/>
    <property type="match status" value="1"/>
</dbReference>
<dbReference type="InterPro" id="IPR028082">
    <property type="entry name" value="Peripla_BP_I"/>
</dbReference>
<dbReference type="InterPro" id="IPR010982">
    <property type="entry name" value="Lambda_DNA-bd_dom_sf"/>
</dbReference>
<evidence type="ECO:0000313" key="6">
    <source>
        <dbReference type="Proteomes" id="UP000710815"/>
    </source>
</evidence>
<dbReference type="PROSITE" id="PS50932">
    <property type="entry name" value="HTH_LACI_2"/>
    <property type="match status" value="1"/>
</dbReference>
<dbReference type="SUPFAM" id="SSF53822">
    <property type="entry name" value="Periplasmic binding protein-like I"/>
    <property type="match status" value="1"/>
</dbReference>
<evidence type="ECO:0000313" key="5">
    <source>
        <dbReference type="EMBL" id="MCH9275197.1"/>
    </source>
</evidence>
<name>A0ABS9VSY7_9BIFI</name>
<feature type="domain" description="HTH lacI-type" evidence="4">
    <location>
        <begin position="15"/>
        <end position="69"/>
    </location>
</feature>
<dbReference type="PANTHER" id="PTHR30146">
    <property type="entry name" value="LACI-RELATED TRANSCRIPTIONAL REPRESSOR"/>
    <property type="match status" value="1"/>
</dbReference>